<dbReference type="SUPFAM" id="SSF48179">
    <property type="entry name" value="6-phosphogluconate dehydrogenase C-terminal domain-like"/>
    <property type="match status" value="1"/>
</dbReference>
<dbReference type="PANTHER" id="PTHR43750">
    <property type="entry name" value="UDP-GLUCOSE 6-DEHYDROGENASE TUAD"/>
    <property type="match status" value="1"/>
</dbReference>
<dbReference type="GO" id="GO:0006065">
    <property type="term" value="P:UDP-glucuronate biosynthetic process"/>
    <property type="evidence" value="ECO:0007669"/>
    <property type="project" value="UniProtKB-UniPathway"/>
</dbReference>
<dbReference type="EC" id="1.1.1.22" evidence="3 8"/>
<dbReference type="EMBL" id="CP001275">
    <property type="protein sequence ID" value="ACM05287.1"/>
    <property type="molecule type" value="Genomic_DNA"/>
</dbReference>
<evidence type="ECO:0000256" key="7">
    <source>
        <dbReference type="ARBA" id="ARBA00047473"/>
    </source>
</evidence>
<dbReference type="InterPro" id="IPR017476">
    <property type="entry name" value="UDP-Glc/GDP-Man"/>
</dbReference>
<evidence type="ECO:0000313" key="13">
    <source>
        <dbReference type="EMBL" id="ACM05287.1"/>
    </source>
</evidence>
<dbReference type="Pfam" id="PF03720">
    <property type="entry name" value="UDPG_MGDP_dh_C"/>
    <property type="match status" value="1"/>
</dbReference>
<feature type="binding site" evidence="10">
    <location>
        <position position="258"/>
    </location>
    <ligand>
        <name>substrate</name>
    </ligand>
</feature>
<dbReference type="UniPathway" id="UPA00038">
    <property type="reaction ID" value="UER00491"/>
</dbReference>
<sequence length="438" mass="47870">MATIAIVGLGYVGLVYGGAFADLGNSVWGIDIDVEKVDKLRQGTMPIYEPGLQELIRRNVEAGRLRFTTDYAEAIPDAEFVFICVGTPSTLDGDADMRAVRAAAETIARHLSGHTIIVNKSTMPIGSGDFISALVEQLKPSDATFAIVTNPEFLREGSAVYDVFHPSRIVLGAEDREAAERVAELYRVLDAPILITDRRSAEMIKYASNAILATRISFINEIAQICEQVGADIKIVAQGMGYDPRIGPLFLEAGLGFGGSCFPKDVRALAAMAERVGCHPQLLHAVLEINEDQRRRFVRKVQELLGDLYGRPIALWGLAFKQDTDDVRESPALDVLRMLLQRGALVTAYDPAAMTNAAREVPDARYAPDPYAAVVGADALLIATPWNEFKQADLRRVKRLMRTPIIVDGRNIYEPAEVRSLGFVYVGVGRGHRADLGS</sequence>
<dbReference type="InterPro" id="IPR014027">
    <property type="entry name" value="UDP-Glc/GDP-Man_DH_C"/>
</dbReference>
<dbReference type="GO" id="GO:0003979">
    <property type="term" value="F:UDP-glucose 6-dehydrogenase activity"/>
    <property type="evidence" value="ECO:0007669"/>
    <property type="project" value="UniProtKB-EC"/>
</dbReference>
<evidence type="ECO:0000256" key="4">
    <source>
        <dbReference type="ARBA" id="ARBA00015132"/>
    </source>
</evidence>
<dbReference type="eggNOG" id="COG1004">
    <property type="taxonomic scope" value="Bacteria"/>
</dbReference>
<dbReference type="GO" id="GO:0051287">
    <property type="term" value="F:NAD binding"/>
    <property type="evidence" value="ECO:0007669"/>
    <property type="project" value="InterPro"/>
</dbReference>
<dbReference type="STRING" id="309801.trd_0813"/>
<dbReference type="AlphaFoldDB" id="B9KZ99"/>
<dbReference type="InterPro" id="IPR001732">
    <property type="entry name" value="UDP-Glc/GDP-Man_DH_N"/>
</dbReference>
<dbReference type="SUPFAM" id="SSF51735">
    <property type="entry name" value="NAD(P)-binding Rossmann-fold domains"/>
    <property type="match status" value="1"/>
</dbReference>
<keyword evidence="6 8" id="KW-0520">NAD</keyword>
<dbReference type="Proteomes" id="UP000000447">
    <property type="component" value="Chromosome"/>
</dbReference>
<feature type="binding site" evidence="10">
    <location>
        <begin position="153"/>
        <end position="156"/>
    </location>
    <ligand>
        <name>substrate</name>
    </ligand>
</feature>
<evidence type="ECO:0000256" key="6">
    <source>
        <dbReference type="ARBA" id="ARBA00023027"/>
    </source>
</evidence>
<dbReference type="InterPro" id="IPR036291">
    <property type="entry name" value="NAD(P)-bd_dom_sf"/>
</dbReference>
<evidence type="ECO:0000256" key="5">
    <source>
        <dbReference type="ARBA" id="ARBA00023002"/>
    </source>
</evidence>
<evidence type="ECO:0000313" key="14">
    <source>
        <dbReference type="Proteomes" id="UP000000447"/>
    </source>
</evidence>
<dbReference type="Gene3D" id="1.20.5.100">
    <property type="entry name" value="Cytochrome c1, transmembrane anchor, C-terminal"/>
    <property type="match status" value="1"/>
</dbReference>
<comment type="catalytic activity">
    <reaction evidence="7 8">
        <text>UDP-alpha-D-glucose + 2 NAD(+) + H2O = UDP-alpha-D-glucuronate + 2 NADH + 3 H(+)</text>
        <dbReference type="Rhea" id="RHEA:23596"/>
        <dbReference type="ChEBI" id="CHEBI:15377"/>
        <dbReference type="ChEBI" id="CHEBI:15378"/>
        <dbReference type="ChEBI" id="CHEBI:57540"/>
        <dbReference type="ChEBI" id="CHEBI:57945"/>
        <dbReference type="ChEBI" id="CHEBI:58052"/>
        <dbReference type="ChEBI" id="CHEBI:58885"/>
        <dbReference type="EC" id="1.1.1.22"/>
    </reaction>
</comment>
<evidence type="ECO:0000259" key="12">
    <source>
        <dbReference type="SMART" id="SM00984"/>
    </source>
</evidence>
<feature type="binding site" evidence="11">
    <location>
        <position position="36"/>
    </location>
    <ligand>
        <name>NAD(+)</name>
        <dbReference type="ChEBI" id="CHEBI:57540"/>
    </ligand>
</feature>
<dbReference type="KEGG" id="tro:trd_0813"/>
<feature type="binding site" evidence="11">
    <location>
        <position position="122"/>
    </location>
    <ligand>
        <name>NAD(+)</name>
        <dbReference type="ChEBI" id="CHEBI:57540"/>
    </ligand>
</feature>
<accession>B9KZ99</accession>
<dbReference type="RefSeq" id="WP_012642198.1">
    <property type="nucleotide sequence ID" value="NC_011959.1"/>
</dbReference>
<dbReference type="SMART" id="SM00984">
    <property type="entry name" value="UDPG_MGDP_dh_C"/>
    <property type="match status" value="1"/>
</dbReference>
<dbReference type="NCBIfam" id="TIGR03026">
    <property type="entry name" value="NDP-sugDHase"/>
    <property type="match status" value="1"/>
</dbReference>
<evidence type="ECO:0000256" key="8">
    <source>
        <dbReference type="PIRNR" id="PIRNR000124"/>
    </source>
</evidence>
<dbReference type="PANTHER" id="PTHR43750:SF3">
    <property type="entry name" value="UDP-GLUCOSE 6-DEHYDROGENASE TUAD"/>
    <property type="match status" value="1"/>
</dbReference>
<evidence type="ECO:0000256" key="1">
    <source>
        <dbReference type="ARBA" id="ARBA00004701"/>
    </source>
</evidence>
<dbReference type="Gene3D" id="3.40.50.720">
    <property type="entry name" value="NAD(P)-binding Rossmann-like Domain"/>
    <property type="match status" value="2"/>
</dbReference>
<feature type="binding site" evidence="10">
    <location>
        <position position="321"/>
    </location>
    <ligand>
        <name>substrate</name>
    </ligand>
</feature>
<dbReference type="Pfam" id="PF00984">
    <property type="entry name" value="UDPG_MGDP_dh"/>
    <property type="match status" value="1"/>
</dbReference>
<dbReference type="InterPro" id="IPR028357">
    <property type="entry name" value="UDPglc_DH_bac"/>
</dbReference>
<keyword evidence="5 8" id="KW-0560">Oxidoreductase</keyword>
<dbReference type="OrthoDB" id="9803238at2"/>
<proteinExistence type="inferred from homology"/>
<dbReference type="InterPro" id="IPR036220">
    <property type="entry name" value="UDP-Glc/GDP-Man_DH_C_sf"/>
</dbReference>
<reference evidence="13 14" key="1">
    <citation type="journal article" date="2009" name="PLoS ONE">
        <title>Complete genome sequence of the aerobic CO-oxidizing thermophile Thermomicrobium roseum.</title>
        <authorList>
            <person name="Wu D."/>
            <person name="Raymond J."/>
            <person name="Wu M."/>
            <person name="Chatterji S."/>
            <person name="Ren Q."/>
            <person name="Graham J.E."/>
            <person name="Bryant D.A."/>
            <person name="Robb F."/>
            <person name="Colman A."/>
            <person name="Tallon L.J."/>
            <person name="Badger J.H."/>
            <person name="Madupu R."/>
            <person name="Ward N.L."/>
            <person name="Eisen J.A."/>
        </authorList>
    </citation>
    <scope>NUCLEOTIDE SEQUENCE [LARGE SCALE GENOMIC DNA]</scope>
    <source>
        <strain evidence="14">ATCC 27502 / DSM 5159 / P-2</strain>
    </source>
</reference>
<feature type="binding site" evidence="10">
    <location>
        <position position="205"/>
    </location>
    <ligand>
        <name>substrate</name>
    </ligand>
</feature>
<feature type="binding site" evidence="10">
    <location>
        <begin position="250"/>
        <end position="254"/>
    </location>
    <ligand>
        <name>substrate</name>
    </ligand>
</feature>
<dbReference type="InterPro" id="IPR008927">
    <property type="entry name" value="6-PGluconate_DH-like_C_sf"/>
</dbReference>
<dbReference type="PIRSF" id="PIRSF500134">
    <property type="entry name" value="UDPglc_DH_bac"/>
    <property type="match status" value="1"/>
</dbReference>
<dbReference type="GO" id="GO:0000271">
    <property type="term" value="P:polysaccharide biosynthetic process"/>
    <property type="evidence" value="ECO:0007669"/>
    <property type="project" value="InterPro"/>
</dbReference>
<feature type="domain" description="UDP-glucose/GDP-mannose dehydrogenase C-terminal" evidence="12">
    <location>
        <begin position="314"/>
        <end position="415"/>
    </location>
</feature>
<evidence type="ECO:0000256" key="11">
    <source>
        <dbReference type="PIRSR" id="PIRSR500134-3"/>
    </source>
</evidence>
<protein>
    <recommendedName>
        <fullName evidence="4 8">UDP-glucose 6-dehydrogenase</fullName>
        <ecNumber evidence="3 8">1.1.1.22</ecNumber>
    </recommendedName>
</protein>
<dbReference type="Pfam" id="PF03721">
    <property type="entry name" value="UDPG_MGDP_dh_N"/>
    <property type="match status" value="1"/>
</dbReference>
<comment type="similarity">
    <text evidence="2 8">Belongs to the UDP-glucose/GDP-mannose dehydrogenase family.</text>
</comment>
<dbReference type="SUPFAM" id="SSF52413">
    <property type="entry name" value="UDP-glucose/GDP-mannose dehydrogenase C-terminal domain"/>
    <property type="match status" value="1"/>
</dbReference>
<keyword evidence="14" id="KW-1185">Reference proteome</keyword>
<name>B9KZ99_THERP</name>
<evidence type="ECO:0000256" key="9">
    <source>
        <dbReference type="PIRSR" id="PIRSR500134-1"/>
    </source>
</evidence>
<feature type="binding site" evidence="11">
    <location>
        <position position="31"/>
    </location>
    <ligand>
        <name>NAD(+)</name>
        <dbReference type="ChEBI" id="CHEBI:57540"/>
    </ligand>
</feature>
<organism evidence="13 14">
    <name type="scientific">Thermomicrobium roseum (strain ATCC 27502 / DSM 5159 / P-2)</name>
    <dbReference type="NCBI Taxonomy" id="309801"/>
    <lineage>
        <taxon>Bacteria</taxon>
        <taxon>Pseudomonadati</taxon>
        <taxon>Thermomicrobiota</taxon>
        <taxon>Thermomicrobia</taxon>
        <taxon>Thermomicrobiales</taxon>
        <taxon>Thermomicrobiaceae</taxon>
        <taxon>Thermomicrobium</taxon>
    </lineage>
</organism>
<evidence type="ECO:0000256" key="2">
    <source>
        <dbReference type="ARBA" id="ARBA00006601"/>
    </source>
</evidence>
<dbReference type="HOGENOM" id="CLU_023810_1_2_0"/>
<feature type="binding site" evidence="11">
    <location>
        <position position="328"/>
    </location>
    <ligand>
        <name>NAD(+)</name>
        <dbReference type="ChEBI" id="CHEBI:57540"/>
    </ligand>
</feature>
<feature type="binding site" evidence="11">
    <location>
        <position position="264"/>
    </location>
    <ligand>
        <name>NAD(+)</name>
        <dbReference type="ChEBI" id="CHEBI:57540"/>
    </ligand>
</feature>
<comment type="pathway">
    <text evidence="1">Nucleotide-sugar biosynthesis; UDP-alpha-D-glucuronate biosynthesis; UDP-alpha-D-glucuronate from UDP-alpha-D-glucose: step 1/1.</text>
</comment>
<gene>
    <name evidence="13" type="ordered locus">trd_0813</name>
</gene>
<feature type="binding site" evidence="11">
    <location>
        <position position="156"/>
    </location>
    <ligand>
        <name>NAD(+)</name>
        <dbReference type="ChEBI" id="CHEBI:57540"/>
    </ligand>
</feature>
<feature type="active site" description="Nucleophile" evidence="9">
    <location>
        <position position="261"/>
    </location>
</feature>
<dbReference type="InterPro" id="IPR014026">
    <property type="entry name" value="UDP-Glc/GDP-Man_DH_dimer"/>
</dbReference>
<evidence type="ECO:0000256" key="3">
    <source>
        <dbReference type="ARBA" id="ARBA00012954"/>
    </source>
</evidence>
<dbReference type="PIRSF" id="PIRSF000124">
    <property type="entry name" value="UDPglc_GDPman_dh"/>
    <property type="match status" value="1"/>
</dbReference>
<feature type="binding site" evidence="11">
    <location>
        <position position="87"/>
    </location>
    <ligand>
        <name>NAD(+)</name>
        <dbReference type="ChEBI" id="CHEBI:57540"/>
    </ligand>
</feature>
<evidence type="ECO:0000256" key="10">
    <source>
        <dbReference type="PIRSR" id="PIRSR500134-2"/>
    </source>
</evidence>